<dbReference type="GO" id="GO:0005634">
    <property type="term" value="C:nucleus"/>
    <property type="evidence" value="ECO:0007669"/>
    <property type="project" value="TreeGrafter"/>
</dbReference>
<feature type="domain" description="TFIIS central" evidence="5">
    <location>
        <begin position="2"/>
        <end position="128"/>
    </location>
</feature>
<dbReference type="GO" id="GO:0006351">
    <property type="term" value="P:DNA-templated transcription"/>
    <property type="evidence" value="ECO:0007669"/>
    <property type="project" value="InterPro"/>
</dbReference>
<dbReference type="CDD" id="cd13749">
    <property type="entry name" value="Zn-ribbon_TFIIS"/>
    <property type="match status" value="1"/>
</dbReference>
<feature type="domain" description="TFIIS-type" evidence="4">
    <location>
        <begin position="129"/>
        <end position="169"/>
    </location>
</feature>
<dbReference type="PANTHER" id="PTHR11477">
    <property type="entry name" value="TRANSCRIPTION FACTOR S-II ZINC FINGER DOMAIN-CONTAINING PROTEIN"/>
    <property type="match status" value="1"/>
</dbReference>
<dbReference type="PROSITE" id="PS51321">
    <property type="entry name" value="TFIIS_CENTRAL"/>
    <property type="match status" value="1"/>
</dbReference>
<proteinExistence type="predicted"/>
<dbReference type="SUPFAM" id="SSF57783">
    <property type="entry name" value="Zinc beta-ribbon"/>
    <property type="match status" value="1"/>
</dbReference>
<evidence type="ECO:0000259" key="4">
    <source>
        <dbReference type="PROSITE" id="PS51133"/>
    </source>
</evidence>
<reference evidence="6" key="1">
    <citation type="journal article" date="2020" name="Nature">
        <title>Giant virus diversity and host interactions through global metagenomics.</title>
        <authorList>
            <person name="Schulz F."/>
            <person name="Roux S."/>
            <person name="Paez-Espino D."/>
            <person name="Jungbluth S."/>
            <person name="Walsh D.A."/>
            <person name="Denef V.J."/>
            <person name="McMahon K.D."/>
            <person name="Konstantinidis K.T."/>
            <person name="Eloe-Fadrosh E.A."/>
            <person name="Kyrpides N.C."/>
            <person name="Woyke T."/>
        </authorList>
    </citation>
    <scope>NUCLEOTIDE SEQUENCE</scope>
    <source>
        <strain evidence="6">GVMAG-M-3300027708-5</strain>
    </source>
</reference>
<dbReference type="PANTHER" id="PTHR11477:SF0">
    <property type="entry name" value="IP08861P-RELATED"/>
    <property type="match status" value="1"/>
</dbReference>
<evidence type="ECO:0000256" key="2">
    <source>
        <dbReference type="ARBA" id="ARBA00022771"/>
    </source>
</evidence>
<evidence type="ECO:0000256" key="3">
    <source>
        <dbReference type="ARBA" id="ARBA00022833"/>
    </source>
</evidence>
<dbReference type="AlphaFoldDB" id="A0A6C0JGS0"/>
<dbReference type="GO" id="GO:0008270">
    <property type="term" value="F:zinc ion binding"/>
    <property type="evidence" value="ECO:0007669"/>
    <property type="project" value="UniProtKB-KW"/>
</dbReference>
<dbReference type="Pfam" id="PF07500">
    <property type="entry name" value="TFIIS_M"/>
    <property type="match status" value="1"/>
</dbReference>
<keyword evidence="3" id="KW-0862">Zinc</keyword>
<evidence type="ECO:0008006" key="7">
    <source>
        <dbReference type="Google" id="ProtNLM"/>
    </source>
</evidence>
<protein>
    <recommendedName>
        <fullName evidence="7">TFIIS-type domain-containing protein</fullName>
    </recommendedName>
</protein>
<dbReference type="Gene3D" id="1.10.472.30">
    <property type="entry name" value="Transcription elongation factor S-II, central domain"/>
    <property type="match status" value="1"/>
</dbReference>
<dbReference type="InterPro" id="IPR001222">
    <property type="entry name" value="Znf_TFIIS"/>
</dbReference>
<dbReference type="InterPro" id="IPR003618">
    <property type="entry name" value="TFIIS_cen_dom"/>
</dbReference>
<dbReference type="Pfam" id="PF01096">
    <property type="entry name" value="Zn_ribbon_TFIIS"/>
    <property type="match status" value="1"/>
</dbReference>
<evidence type="ECO:0000259" key="5">
    <source>
        <dbReference type="PROSITE" id="PS51321"/>
    </source>
</evidence>
<dbReference type="SUPFAM" id="SSF46942">
    <property type="entry name" value="Elongation factor TFIIS domain 2"/>
    <property type="match status" value="1"/>
</dbReference>
<dbReference type="GO" id="GO:0003676">
    <property type="term" value="F:nucleic acid binding"/>
    <property type="evidence" value="ECO:0007669"/>
    <property type="project" value="InterPro"/>
</dbReference>
<accession>A0A6C0JGS0</accession>
<dbReference type="PROSITE" id="PS51133">
    <property type="entry name" value="ZF_TFIIS_2"/>
    <property type="match status" value="1"/>
</dbReference>
<sequence>MYKIAAPDIFRKNVQTKIMPFVDNDDALSTNLEKAIYNYAIKEANNRKIIKKWDNPFFAQLYLDRLRSIYTNMKNPLLLAQLKNGDIKPQTLAFMTHQEMNPEHWRKLIEQKMTRDASKFTNNLQATTDMFTCKKCKSKRCNHYELQTRSADEPATIFITCLDCGKTWKM</sequence>
<dbReference type="Gene3D" id="2.20.25.10">
    <property type="match status" value="1"/>
</dbReference>
<keyword evidence="2" id="KW-0863">Zinc-finger</keyword>
<name>A0A6C0JGS0_9ZZZZ</name>
<evidence type="ECO:0000256" key="1">
    <source>
        <dbReference type="ARBA" id="ARBA00022723"/>
    </source>
</evidence>
<keyword evidence="1" id="KW-0479">Metal-binding</keyword>
<evidence type="ECO:0000313" key="6">
    <source>
        <dbReference type="EMBL" id="QHU04985.1"/>
    </source>
</evidence>
<dbReference type="SMART" id="SM00440">
    <property type="entry name" value="ZnF_C2C2"/>
    <property type="match status" value="1"/>
</dbReference>
<dbReference type="PROSITE" id="PS00466">
    <property type="entry name" value="ZF_TFIIS_1"/>
    <property type="match status" value="1"/>
</dbReference>
<dbReference type="InterPro" id="IPR036575">
    <property type="entry name" value="TFIIS_cen_dom_sf"/>
</dbReference>
<organism evidence="6">
    <name type="scientific">viral metagenome</name>
    <dbReference type="NCBI Taxonomy" id="1070528"/>
    <lineage>
        <taxon>unclassified sequences</taxon>
        <taxon>metagenomes</taxon>
        <taxon>organismal metagenomes</taxon>
    </lineage>
</organism>
<dbReference type="EMBL" id="MN740406">
    <property type="protein sequence ID" value="QHU04985.1"/>
    <property type="molecule type" value="Genomic_DNA"/>
</dbReference>